<dbReference type="SUPFAM" id="SSF52540">
    <property type="entry name" value="P-loop containing nucleoside triphosphate hydrolases"/>
    <property type="match status" value="1"/>
</dbReference>
<evidence type="ECO:0000256" key="3">
    <source>
        <dbReference type="ARBA" id="ARBA00022840"/>
    </source>
</evidence>
<reference evidence="5" key="1">
    <citation type="journal article" date="2022" name="Cell">
        <title>Design, construction, and in vivo augmentation of a complex gut microbiome.</title>
        <authorList>
            <person name="Cheng A.G."/>
            <person name="Ho P.Y."/>
            <person name="Aranda-Diaz A."/>
            <person name="Jain S."/>
            <person name="Yu F.B."/>
            <person name="Meng X."/>
            <person name="Wang M."/>
            <person name="Iakiviak M."/>
            <person name="Nagashima K."/>
            <person name="Zhao A."/>
            <person name="Murugkar P."/>
            <person name="Patil A."/>
            <person name="Atabakhsh K."/>
            <person name="Weakley A."/>
            <person name="Yan J."/>
            <person name="Brumbaugh A.R."/>
            <person name="Higginbottom S."/>
            <person name="Dimas A."/>
            <person name="Shiver A.L."/>
            <person name="Deutschbauer A."/>
            <person name="Neff N."/>
            <person name="Sonnenburg J.L."/>
            <person name="Huang K.C."/>
            <person name="Fischbach M.A."/>
        </authorList>
    </citation>
    <scope>NUCLEOTIDE SEQUENCE</scope>
    <source>
        <strain evidence="5">DSM 19829</strain>
    </source>
</reference>
<dbReference type="InterPro" id="IPR003439">
    <property type="entry name" value="ABC_transporter-like_ATP-bd"/>
</dbReference>
<organism evidence="5 6">
    <name type="scientific">Ruminococcus gauvreauii</name>
    <dbReference type="NCBI Taxonomy" id="438033"/>
    <lineage>
        <taxon>Bacteria</taxon>
        <taxon>Bacillati</taxon>
        <taxon>Bacillota</taxon>
        <taxon>Clostridia</taxon>
        <taxon>Eubacteriales</taxon>
        <taxon>Oscillospiraceae</taxon>
        <taxon>Ruminococcus</taxon>
    </lineage>
</organism>
<keyword evidence="3 5" id="KW-0067">ATP-binding</keyword>
<dbReference type="InterPro" id="IPR017871">
    <property type="entry name" value="ABC_transporter-like_CS"/>
</dbReference>
<dbReference type="SMART" id="SM00382">
    <property type="entry name" value="AAA"/>
    <property type="match status" value="1"/>
</dbReference>
<dbReference type="PROSITE" id="PS00211">
    <property type="entry name" value="ABC_TRANSPORTER_1"/>
    <property type="match status" value="1"/>
</dbReference>
<evidence type="ECO:0000259" key="4">
    <source>
        <dbReference type="PROSITE" id="PS50893"/>
    </source>
</evidence>
<dbReference type="Gene3D" id="3.40.50.300">
    <property type="entry name" value="P-loop containing nucleotide triphosphate hydrolases"/>
    <property type="match status" value="1"/>
</dbReference>
<dbReference type="Pfam" id="PF00005">
    <property type="entry name" value="ABC_tran"/>
    <property type="match status" value="1"/>
</dbReference>
<feature type="domain" description="ABC transporter" evidence="4">
    <location>
        <begin position="4"/>
        <end position="227"/>
    </location>
</feature>
<dbReference type="PROSITE" id="PS50893">
    <property type="entry name" value="ABC_TRANSPORTER_2"/>
    <property type="match status" value="1"/>
</dbReference>
<accession>A0ABY5VP56</accession>
<gene>
    <name evidence="5" type="ORF">NQ502_08100</name>
</gene>
<proteinExistence type="predicted"/>
<dbReference type="CDD" id="cd03293">
    <property type="entry name" value="ABC_NrtD_SsuB_transporters"/>
    <property type="match status" value="1"/>
</dbReference>
<dbReference type="InterPro" id="IPR027417">
    <property type="entry name" value="P-loop_NTPase"/>
</dbReference>
<evidence type="ECO:0000256" key="1">
    <source>
        <dbReference type="ARBA" id="ARBA00022448"/>
    </source>
</evidence>
<dbReference type="EMBL" id="CP102290">
    <property type="protein sequence ID" value="UWP61385.1"/>
    <property type="molecule type" value="Genomic_DNA"/>
</dbReference>
<dbReference type="PANTHER" id="PTHR42788">
    <property type="entry name" value="TAURINE IMPORT ATP-BINDING PROTEIN-RELATED"/>
    <property type="match status" value="1"/>
</dbReference>
<keyword evidence="1" id="KW-0813">Transport</keyword>
<dbReference type="InterPro" id="IPR050166">
    <property type="entry name" value="ABC_transporter_ATP-bind"/>
</dbReference>
<sequence length="241" mass="27494">MEEFPRADEGMFRVAENLNFTVKENEFLVLFGPGQCGKTSILNMIAGFDLPTKGSIIVDGKEVKEPGAERGMVFQTTCLFPWLTVMGNVEYGPKVRGVGKKERREKAQHYIDLVGLQGFENHFPVKISGGMKQRVGIARAYCNEPVVMLMDEPFGHLDAQTRYLMQEDLMKIWEQEKRTVIFVTNNIEEALYLADRILVLTNCPTKVKAEYKIDLPRPRDYTDPAFLSLRKEISEIVDHTL</sequence>
<name>A0ABY5VP56_9FIRM</name>
<keyword evidence="6" id="KW-1185">Reference proteome</keyword>
<evidence type="ECO:0000256" key="2">
    <source>
        <dbReference type="ARBA" id="ARBA00022741"/>
    </source>
</evidence>
<evidence type="ECO:0000313" key="6">
    <source>
        <dbReference type="Proteomes" id="UP001060164"/>
    </source>
</evidence>
<keyword evidence="2" id="KW-0547">Nucleotide-binding</keyword>
<dbReference type="Proteomes" id="UP001060164">
    <property type="component" value="Chromosome"/>
</dbReference>
<dbReference type="PANTHER" id="PTHR42788:SF13">
    <property type="entry name" value="ALIPHATIC SULFONATES IMPORT ATP-BINDING PROTEIN SSUB"/>
    <property type="match status" value="1"/>
</dbReference>
<dbReference type="GO" id="GO:0005524">
    <property type="term" value="F:ATP binding"/>
    <property type="evidence" value="ECO:0007669"/>
    <property type="project" value="UniProtKB-KW"/>
</dbReference>
<dbReference type="InterPro" id="IPR003593">
    <property type="entry name" value="AAA+_ATPase"/>
</dbReference>
<evidence type="ECO:0000313" key="5">
    <source>
        <dbReference type="EMBL" id="UWP61385.1"/>
    </source>
</evidence>
<protein>
    <submittedName>
        <fullName evidence="5">ABC transporter ATP-binding protein</fullName>
    </submittedName>
</protein>